<sequence length="29" mass="3491">MKGSRRWNADNWIIYKNAWIKKLKAKSLA</sequence>
<name>D4L2E2_9FIRM</name>
<evidence type="ECO:0000313" key="1">
    <source>
        <dbReference type="EMBL" id="CBL13782.1"/>
    </source>
</evidence>
<dbReference type="HOGENOM" id="CLU_3410129_0_0_9"/>
<dbReference type="AlphaFoldDB" id="D4L2E2"/>
<protein>
    <submittedName>
        <fullName evidence="1">Uncharacterized protein</fullName>
    </submittedName>
</protein>
<gene>
    <name evidence="1" type="ORF">RO1_35030</name>
</gene>
<reference evidence="1 2" key="1">
    <citation type="submission" date="2010-03" db="EMBL/GenBank/DDBJ databases">
        <title>The genome sequence of Roseburia intestinalis XB6B4.</title>
        <authorList>
            <consortium name="metaHIT consortium -- http://www.metahit.eu/"/>
            <person name="Pajon A."/>
            <person name="Turner K."/>
            <person name="Parkhill J."/>
            <person name="Bernalier A."/>
        </authorList>
    </citation>
    <scope>NUCLEOTIDE SEQUENCE [LARGE SCALE GENOMIC DNA]</scope>
    <source>
        <strain evidence="1 2">XB6B4</strain>
    </source>
</reference>
<accession>D4L2E2</accession>
<organism evidence="1 2">
    <name type="scientific">Roseburia intestinalis XB6B4</name>
    <dbReference type="NCBI Taxonomy" id="718255"/>
    <lineage>
        <taxon>Bacteria</taxon>
        <taxon>Bacillati</taxon>
        <taxon>Bacillota</taxon>
        <taxon>Clostridia</taxon>
        <taxon>Lachnospirales</taxon>
        <taxon>Lachnospiraceae</taxon>
        <taxon>Roseburia</taxon>
    </lineage>
</organism>
<dbReference type="Proteomes" id="UP000008953">
    <property type="component" value="Chromosome"/>
</dbReference>
<dbReference type="KEGG" id="rix:RO1_35030"/>
<dbReference type="EMBL" id="FP929050">
    <property type="protein sequence ID" value="CBL13782.1"/>
    <property type="molecule type" value="Genomic_DNA"/>
</dbReference>
<evidence type="ECO:0000313" key="2">
    <source>
        <dbReference type="Proteomes" id="UP000008953"/>
    </source>
</evidence>
<reference evidence="1 2" key="2">
    <citation type="submission" date="2010-03" db="EMBL/GenBank/DDBJ databases">
        <authorList>
            <person name="Pajon A."/>
        </authorList>
    </citation>
    <scope>NUCLEOTIDE SEQUENCE [LARGE SCALE GENOMIC DNA]</scope>
    <source>
        <strain evidence="1 2">XB6B4</strain>
    </source>
</reference>
<proteinExistence type="predicted"/>